<feature type="transmembrane region" description="Helical" evidence="1">
    <location>
        <begin position="116"/>
        <end position="139"/>
    </location>
</feature>
<dbReference type="Pfam" id="PF06281">
    <property type="entry name" value="VP1_VP3"/>
    <property type="match status" value="1"/>
</dbReference>
<accession>D1GF50</accession>
<feature type="transmembrane region" description="Helical" evidence="1">
    <location>
        <begin position="76"/>
        <end position="96"/>
    </location>
</feature>
<dbReference type="GO" id="GO:0005198">
    <property type="term" value="F:structural molecule activity"/>
    <property type="evidence" value="ECO:0007669"/>
    <property type="project" value="InterPro"/>
</dbReference>
<dbReference type="RefSeq" id="YP_003331482.1">
    <property type="nucleotide sequence ID" value="NC_013587.1"/>
</dbReference>
<evidence type="ECO:0000313" key="3">
    <source>
        <dbReference type="Proteomes" id="UP000009164"/>
    </source>
</evidence>
<dbReference type="GO" id="GO:0016020">
    <property type="term" value="C:membrane"/>
    <property type="evidence" value="ECO:0007669"/>
    <property type="project" value="InterPro"/>
</dbReference>
<name>D1GF50_9VIRU</name>
<dbReference type="KEGG" id="vg:8676834"/>
<sequence length="143" mass="15475">MSLISGLVSKVKGGVSKAKVVYYVTHIEKYFSKEQIAEATKIFYQTWDGNIVSSAKRFVEVAKANPKLAKAEGVNVGLLIALFIFILIGIVLLPVITSEVNNLTSGTAPSVTGTNATLLDLVPLFYILVIIIVPAVVVYKMMK</sequence>
<dbReference type="EMBL" id="FJ870915">
    <property type="protein sequence ID" value="ACZ35751.1"/>
    <property type="molecule type" value="Genomic_DNA"/>
</dbReference>
<dbReference type="OrthoDB" id="20569at10239"/>
<keyword evidence="1" id="KW-0472">Membrane</keyword>
<dbReference type="InterPro" id="IPR009379">
    <property type="entry name" value="VP1_VP3"/>
</dbReference>
<evidence type="ECO:0000313" key="2">
    <source>
        <dbReference type="EMBL" id="ACZ35751.1"/>
    </source>
</evidence>
<dbReference type="Proteomes" id="UP000009164">
    <property type="component" value="Segment"/>
</dbReference>
<evidence type="ECO:0000256" key="1">
    <source>
        <dbReference type="SAM" id="Phobius"/>
    </source>
</evidence>
<keyword evidence="1" id="KW-0812">Transmembrane</keyword>
<reference evidence="2 3" key="1">
    <citation type="journal article" date="2009" name="Environ. Microbiol.">
        <title>Four newly isolated fuselloviruses from extreme geothermal environments reveal unusual morphologies and a possible interviral recombination mechanism.</title>
        <authorList>
            <person name="Redder P."/>
            <person name="Peng X."/>
            <person name="Brugger K."/>
            <person name="Shah S.A."/>
            <person name="Roesch F."/>
            <person name="Greve B."/>
            <person name="She Q."/>
            <person name="Schleper C."/>
            <person name="Forterre P."/>
            <person name="Garrett R.A."/>
            <person name="Prangishvili D."/>
        </authorList>
    </citation>
    <scope>NUCLEOTIDE SEQUENCE [LARGE SCALE GENOMIC DNA]</scope>
</reference>
<proteinExistence type="predicted"/>
<protein>
    <submittedName>
        <fullName evidence="2">VP1-like protein</fullName>
    </submittedName>
</protein>
<keyword evidence="1" id="KW-1133">Transmembrane helix</keyword>
<dbReference type="GeneID" id="8676834"/>
<organism evidence="2 3">
    <name type="scientific">Sulfolobus spindle-shaped virus 6</name>
    <dbReference type="NCBI Taxonomy" id="693627"/>
    <lineage>
        <taxon>Viruses</taxon>
        <taxon>Viruses incertae sedis</taxon>
        <taxon>Fuselloviridae</taxon>
        <taxon>Betafusellovirus</taxon>
        <taxon>Betafusellovirus hveragerdiense</taxon>
    </lineage>
</organism>
<keyword evidence="3" id="KW-1185">Reference proteome</keyword>